<evidence type="ECO:0000256" key="1">
    <source>
        <dbReference type="PROSITE-ProRule" id="PRU00169"/>
    </source>
</evidence>
<protein>
    <recommendedName>
        <fullName evidence="3">Response regulatory domain-containing protein</fullName>
    </recommendedName>
</protein>
<evidence type="ECO:0000259" key="3">
    <source>
        <dbReference type="PROSITE" id="PS50110"/>
    </source>
</evidence>
<dbReference type="GO" id="GO:0000160">
    <property type="term" value="P:phosphorelay signal transduction system"/>
    <property type="evidence" value="ECO:0007669"/>
    <property type="project" value="InterPro"/>
</dbReference>
<organism evidence="4 5">
    <name type="scientific">Candidatus Thermofonsia Clade 1 bacterium</name>
    <dbReference type="NCBI Taxonomy" id="2364210"/>
    <lineage>
        <taxon>Bacteria</taxon>
        <taxon>Bacillati</taxon>
        <taxon>Chloroflexota</taxon>
        <taxon>Candidatus Thermofontia</taxon>
        <taxon>Candidatus Thermofonsia Clade 1</taxon>
    </lineage>
</organism>
<comment type="caution">
    <text evidence="4">The sequence shown here is derived from an EMBL/GenBank/DDBJ whole genome shotgun (WGS) entry which is preliminary data.</text>
</comment>
<dbReference type="AlphaFoldDB" id="A0A2M8NZF3"/>
<name>A0A2M8NZF3_9CHLR</name>
<dbReference type="SUPFAM" id="SSF52172">
    <property type="entry name" value="CheY-like"/>
    <property type="match status" value="1"/>
</dbReference>
<dbReference type="EMBL" id="PGTK01000007">
    <property type="protein sequence ID" value="PJF30685.1"/>
    <property type="molecule type" value="Genomic_DNA"/>
</dbReference>
<dbReference type="Proteomes" id="UP000228921">
    <property type="component" value="Unassembled WGS sequence"/>
</dbReference>
<evidence type="ECO:0000313" key="4">
    <source>
        <dbReference type="EMBL" id="PJF30685.1"/>
    </source>
</evidence>
<evidence type="ECO:0000256" key="2">
    <source>
        <dbReference type="SAM" id="MobiDB-lite"/>
    </source>
</evidence>
<sequence>MKLIRILILDPEIRFAVPIKQALEGIGRYRVNVFASSQAALELLAREAHDFAVVDVSAERAGVLHLIETMQRLQPQLTIILSRRADQPPVFAPETEALPSLLKPYFARQLDALIRERLAAGAQTLPAQHTQLSVQPDQTFMRAVESLAEGSTTLLLSEPPASLPEPPLPPDATLKTLISGTQSVAPPSQRPSETPEPQTLIAAQVALETAADDSVPLEAMAEHLVDEAEKVPPEARPAWIAPAESPNLEQTISHTLHETAQLIAQPAQAHAADPIAALALRFMQLTIDSAAKAAFLTRQGELIALASSGELDEPTRQLALREIVRMWQGNVNAPSVFRPLQVNLETLYLLYSTRTVEDLTLSLLFHGDAPMRTIRQVARQLHEAMARVPETATPDSAPEEPPEAAKTLPSRPTDLRPPQGLREATAAKPEPPPPPLVFTLALLPAAPPLADDLAALLPRYFESAAAAAGWSVEGVEVQPTHVSLQVSVPPEVAPSAAAERLIRETATHTGQTALWLDACYIITPARSLTQRELAEFAEYARLVHGQGQ</sequence>
<gene>
    <name evidence="4" type="ORF">CUN51_06785</name>
</gene>
<dbReference type="InterPro" id="IPR011006">
    <property type="entry name" value="CheY-like_superfamily"/>
</dbReference>
<proteinExistence type="predicted"/>
<feature type="domain" description="Response regulatory" evidence="3">
    <location>
        <begin position="5"/>
        <end position="118"/>
    </location>
</feature>
<feature type="region of interest" description="Disordered" evidence="2">
    <location>
        <begin position="385"/>
        <end position="433"/>
    </location>
</feature>
<dbReference type="PROSITE" id="PS50110">
    <property type="entry name" value="RESPONSE_REGULATORY"/>
    <property type="match status" value="1"/>
</dbReference>
<feature type="modified residue" description="4-aspartylphosphate" evidence="1">
    <location>
        <position position="55"/>
    </location>
</feature>
<accession>A0A2M8NZF3</accession>
<keyword evidence="1" id="KW-0597">Phosphoprotein</keyword>
<dbReference type="InterPro" id="IPR001789">
    <property type="entry name" value="Sig_transdc_resp-reg_receiver"/>
</dbReference>
<reference evidence="4 5" key="1">
    <citation type="submission" date="2017-11" db="EMBL/GenBank/DDBJ databases">
        <title>Evolution of Phototrophy in the Chloroflexi Phylum Driven by Horizontal Gene Transfer.</title>
        <authorList>
            <person name="Ward L.M."/>
            <person name="Hemp J."/>
            <person name="Shih P.M."/>
            <person name="Mcglynn S.E."/>
            <person name="Fischer W."/>
        </authorList>
    </citation>
    <scope>NUCLEOTIDE SEQUENCE [LARGE SCALE GENOMIC DNA]</scope>
    <source>
        <strain evidence="4">CP2_2F</strain>
    </source>
</reference>
<evidence type="ECO:0000313" key="5">
    <source>
        <dbReference type="Proteomes" id="UP000228921"/>
    </source>
</evidence>
<dbReference type="Gene3D" id="3.40.50.2300">
    <property type="match status" value="1"/>
</dbReference>